<accession>A0A7S4QA18</accession>
<dbReference type="EMBL" id="HBNR01023725">
    <property type="protein sequence ID" value="CAE4576260.1"/>
    <property type="molecule type" value="Transcribed_RNA"/>
</dbReference>
<dbReference type="PROSITE" id="PS50222">
    <property type="entry name" value="EF_HAND_2"/>
    <property type="match status" value="1"/>
</dbReference>
<organism evidence="2">
    <name type="scientific">Alexandrium monilatum</name>
    <dbReference type="NCBI Taxonomy" id="311494"/>
    <lineage>
        <taxon>Eukaryota</taxon>
        <taxon>Sar</taxon>
        <taxon>Alveolata</taxon>
        <taxon>Dinophyceae</taxon>
        <taxon>Gonyaulacales</taxon>
        <taxon>Pyrocystaceae</taxon>
        <taxon>Alexandrium</taxon>
    </lineage>
</organism>
<proteinExistence type="predicted"/>
<evidence type="ECO:0000313" key="2">
    <source>
        <dbReference type="EMBL" id="CAE4576260.1"/>
    </source>
</evidence>
<sequence>MSHSAGRRHSHSDVLYQFRRLDKSGSGRISVKTLRCVFEVLGIPELDTLTAIRGARCSSDSGDVDYNKLITWIWDAEVASSGHATGAPAAAPKSEATQITARLKELKAEREQLQESLRVHQG</sequence>
<gene>
    <name evidence="2" type="ORF">AMON00008_LOCUS15880</name>
</gene>
<dbReference type="InterPro" id="IPR011992">
    <property type="entry name" value="EF-hand-dom_pair"/>
</dbReference>
<feature type="domain" description="EF-hand" evidence="1">
    <location>
        <begin position="9"/>
        <end position="44"/>
    </location>
</feature>
<dbReference type="SUPFAM" id="SSF47473">
    <property type="entry name" value="EF-hand"/>
    <property type="match status" value="1"/>
</dbReference>
<reference evidence="2" key="1">
    <citation type="submission" date="2021-01" db="EMBL/GenBank/DDBJ databases">
        <authorList>
            <person name="Corre E."/>
            <person name="Pelletier E."/>
            <person name="Niang G."/>
            <person name="Scheremetjew M."/>
            <person name="Finn R."/>
            <person name="Kale V."/>
            <person name="Holt S."/>
            <person name="Cochrane G."/>
            <person name="Meng A."/>
            <person name="Brown T."/>
            <person name="Cohen L."/>
        </authorList>
    </citation>
    <scope>NUCLEOTIDE SEQUENCE</scope>
    <source>
        <strain evidence="2">CCMP3105</strain>
    </source>
</reference>
<evidence type="ECO:0000259" key="1">
    <source>
        <dbReference type="PROSITE" id="PS50222"/>
    </source>
</evidence>
<dbReference type="GO" id="GO:0005509">
    <property type="term" value="F:calcium ion binding"/>
    <property type="evidence" value="ECO:0007669"/>
    <property type="project" value="InterPro"/>
</dbReference>
<name>A0A7S4QA18_9DINO</name>
<protein>
    <recommendedName>
        <fullName evidence="1">EF-hand domain-containing protein</fullName>
    </recommendedName>
</protein>
<dbReference type="InterPro" id="IPR002048">
    <property type="entry name" value="EF_hand_dom"/>
</dbReference>
<dbReference type="AlphaFoldDB" id="A0A7S4QA18"/>